<dbReference type="Pfam" id="PF02932">
    <property type="entry name" value="Neur_chan_memb"/>
    <property type="match status" value="1"/>
</dbReference>
<dbReference type="InterPro" id="IPR006029">
    <property type="entry name" value="Neurotrans-gated_channel_TM"/>
</dbReference>
<accession>A0A9P0A314</accession>
<organism evidence="4 5">
    <name type="scientific">Bemisia tabaci</name>
    <name type="common">Sweetpotato whitefly</name>
    <name type="synonym">Aleurodes tabaci</name>
    <dbReference type="NCBI Taxonomy" id="7038"/>
    <lineage>
        <taxon>Eukaryota</taxon>
        <taxon>Metazoa</taxon>
        <taxon>Ecdysozoa</taxon>
        <taxon>Arthropoda</taxon>
        <taxon>Hexapoda</taxon>
        <taxon>Insecta</taxon>
        <taxon>Pterygota</taxon>
        <taxon>Neoptera</taxon>
        <taxon>Paraneoptera</taxon>
        <taxon>Hemiptera</taxon>
        <taxon>Sternorrhyncha</taxon>
        <taxon>Aleyrodoidea</taxon>
        <taxon>Aleyrodidae</taxon>
        <taxon>Aleyrodinae</taxon>
        <taxon>Bemisia</taxon>
    </lineage>
</organism>
<dbReference type="InterPro" id="IPR038050">
    <property type="entry name" value="Neuro_actylchol_rec"/>
</dbReference>
<evidence type="ECO:0000256" key="2">
    <source>
        <dbReference type="SAM" id="Phobius"/>
    </source>
</evidence>
<gene>
    <name evidence="4" type="ORF">BEMITA_LOCUS2488</name>
</gene>
<evidence type="ECO:0000259" key="3">
    <source>
        <dbReference type="Pfam" id="PF02932"/>
    </source>
</evidence>
<dbReference type="SUPFAM" id="SSF90112">
    <property type="entry name" value="Neurotransmitter-gated ion-channel transmembrane pore"/>
    <property type="match status" value="1"/>
</dbReference>
<dbReference type="Gene3D" id="1.20.58.390">
    <property type="entry name" value="Neurotransmitter-gated ion-channel transmembrane domain"/>
    <property type="match status" value="1"/>
</dbReference>
<feature type="compositionally biased region" description="Low complexity" evidence="1">
    <location>
        <begin position="54"/>
        <end position="67"/>
    </location>
</feature>
<dbReference type="GO" id="GO:0006811">
    <property type="term" value="P:monoatomic ion transport"/>
    <property type="evidence" value="ECO:0007669"/>
    <property type="project" value="InterPro"/>
</dbReference>
<dbReference type="GO" id="GO:0016020">
    <property type="term" value="C:membrane"/>
    <property type="evidence" value="ECO:0007669"/>
    <property type="project" value="InterPro"/>
</dbReference>
<dbReference type="AlphaFoldDB" id="A0A9P0A314"/>
<feature type="domain" description="Neurotransmitter-gated ion-channel transmembrane" evidence="3">
    <location>
        <begin position="13"/>
        <end position="113"/>
    </location>
</feature>
<name>A0A9P0A314_BEMTA</name>
<feature type="compositionally biased region" description="Basic residues" evidence="1">
    <location>
        <begin position="76"/>
        <end position="85"/>
    </location>
</feature>
<feature type="compositionally biased region" description="Acidic residues" evidence="1">
    <location>
        <begin position="1"/>
        <end position="11"/>
    </location>
</feature>
<dbReference type="Proteomes" id="UP001152759">
    <property type="component" value="Chromosome 10"/>
</dbReference>
<keyword evidence="2" id="KW-1133">Transmembrane helix</keyword>
<reference evidence="4" key="1">
    <citation type="submission" date="2021-12" db="EMBL/GenBank/DDBJ databases">
        <authorList>
            <person name="King R."/>
        </authorList>
    </citation>
    <scope>NUCLEOTIDE SEQUENCE</scope>
</reference>
<dbReference type="EMBL" id="OU963871">
    <property type="protein sequence ID" value="CAH0383000.1"/>
    <property type="molecule type" value="Genomic_DNA"/>
</dbReference>
<evidence type="ECO:0000313" key="4">
    <source>
        <dbReference type="EMBL" id="CAH0383000.1"/>
    </source>
</evidence>
<keyword evidence="2" id="KW-0472">Membrane</keyword>
<evidence type="ECO:0000313" key="5">
    <source>
        <dbReference type="Proteomes" id="UP001152759"/>
    </source>
</evidence>
<feature type="region of interest" description="Disordered" evidence="1">
    <location>
        <begin position="1"/>
        <end position="31"/>
    </location>
</feature>
<dbReference type="InterPro" id="IPR036719">
    <property type="entry name" value="Neuro-gated_channel_TM_sf"/>
</dbReference>
<evidence type="ECO:0000256" key="1">
    <source>
        <dbReference type="SAM" id="MobiDB-lite"/>
    </source>
</evidence>
<feature type="region of interest" description="Disordered" evidence="1">
    <location>
        <begin position="54"/>
        <end position="87"/>
    </location>
</feature>
<keyword evidence="2" id="KW-0812">Transmembrane</keyword>
<sequence length="128" mass="14953">MSDSSSSDEEDAKSIDQKSPTTRPSSHQQSCYQSASYSVSSYDSRYFEVTVYSSSSSRYRGNSSDQSLRNLERHESRHKKRRHTPRFNSVSKIDRISRVVFPICFLIINIIYWYLYLYRSERIAPADS</sequence>
<keyword evidence="5" id="KW-1185">Reference proteome</keyword>
<feature type="transmembrane region" description="Helical" evidence="2">
    <location>
        <begin position="96"/>
        <end position="115"/>
    </location>
</feature>
<proteinExistence type="predicted"/>
<protein>
    <recommendedName>
        <fullName evidence="3">Neurotransmitter-gated ion-channel transmembrane domain-containing protein</fullName>
    </recommendedName>
</protein>